<dbReference type="EMBL" id="GL945483">
    <property type="protein sequence ID" value="EGN96760.1"/>
    <property type="molecule type" value="Genomic_DNA"/>
</dbReference>
<proteinExistence type="predicted"/>
<feature type="region of interest" description="Disordered" evidence="1">
    <location>
        <begin position="325"/>
        <end position="415"/>
    </location>
</feature>
<name>F8Q3Q4_SERL3</name>
<reference evidence="3" key="1">
    <citation type="journal article" date="2011" name="Science">
        <title>The plant cell wall-decomposing machinery underlies the functional diversity of forest fungi.</title>
        <authorList>
            <person name="Eastwood D.C."/>
            <person name="Floudas D."/>
            <person name="Binder M."/>
            <person name="Majcherczyk A."/>
            <person name="Schneider P."/>
            <person name="Aerts A."/>
            <person name="Asiegbu F.O."/>
            <person name="Baker S.E."/>
            <person name="Barry K."/>
            <person name="Bendiksby M."/>
            <person name="Blumentritt M."/>
            <person name="Coutinho P.M."/>
            <person name="Cullen D."/>
            <person name="de Vries R.P."/>
            <person name="Gathman A."/>
            <person name="Goodell B."/>
            <person name="Henrissat B."/>
            <person name="Ihrmark K."/>
            <person name="Kauserud H."/>
            <person name="Kohler A."/>
            <person name="LaButti K."/>
            <person name="Lapidus A."/>
            <person name="Lavin J.L."/>
            <person name="Lee Y.-H."/>
            <person name="Lindquist E."/>
            <person name="Lilly W."/>
            <person name="Lucas S."/>
            <person name="Morin E."/>
            <person name="Murat C."/>
            <person name="Oguiza J.A."/>
            <person name="Park J."/>
            <person name="Pisabarro A.G."/>
            <person name="Riley R."/>
            <person name="Rosling A."/>
            <person name="Salamov A."/>
            <person name="Schmidt O."/>
            <person name="Schmutz J."/>
            <person name="Skrede I."/>
            <person name="Stenlid J."/>
            <person name="Wiebenga A."/>
            <person name="Xie X."/>
            <person name="Kuees U."/>
            <person name="Hibbett D.S."/>
            <person name="Hoffmeister D."/>
            <person name="Hoegberg N."/>
            <person name="Martin F."/>
            <person name="Grigoriev I.V."/>
            <person name="Watkinson S.C."/>
        </authorList>
    </citation>
    <scope>NUCLEOTIDE SEQUENCE [LARGE SCALE GENOMIC DNA]</scope>
    <source>
        <strain evidence="3">strain S7.3</strain>
    </source>
</reference>
<protein>
    <submittedName>
        <fullName evidence="2">Uncharacterized protein</fullName>
    </submittedName>
</protein>
<accession>F8Q3Q4</accession>
<dbReference type="Proteomes" id="UP000008063">
    <property type="component" value="Unassembled WGS sequence"/>
</dbReference>
<dbReference type="HOGENOM" id="CLU_048632_0_0_1"/>
<gene>
    <name evidence="2" type="ORF">SERLA73DRAFT_161774</name>
</gene>
<feature type="compositionally biased region" description="Low complexity" evidence="1">
    <location>
        <begin position="405"/>
        <end position="415"/>
    </location>
</feature>
<dbReference type="InParanoid" id="F8Q3Q4"/>
<organism evidence="3">
    <name type="scientific">Serpula lacrymans var. lacrymans (strain S7.3)</name>
    <name type="common">Dry rot fungus</name>
    <dbReference type="NCBI Taxonomy" id="936435"/>
    <lineage>
        <taxon>Eukaryota</taxon>
        <taxon>Fungi</taxon>
        <taxon>Dikarya</taxon>
        <taxon>Basidiomycota</taxon>
        <taxon>Agaricomycotina</taxon>
        <taxon>Agaricomycetes</taxon>
        <taxon>Agaricomycetidae</taxon>
        <taxon>Boletales</taxon>
        <taxon>Coniophorineae</taxon>
        <taxon>Serpulaceae</taxon>
        <taxon>Serpula</taxon>
    </lineage>
</organism>
<feature type="compositionally biased region" description="Basic and acidic residues" evidence="1">
    <location>
        <begin position="393"/>
        <end position="404"/>
    </location>
</feature>
<evidence type="ECO:0000313" key="2">
    <source>
        <dbReference type="EMBL" id="EGN96760.1"/>
    </source>
</evidence>
<evidence type="ECO:0000256" key="1">
    <source>
        <dbReference type="SAM" id="MobiDB-lite"/>
    </source>
</evidence>
<sequence length="454" mass="49185">MDQLSTCPVALGKTTGRVMKYVLHTAQERLGFIKVVYSDMEISKITVLQPTLTTLKTFISKVGSYGIDGMSPRTKYRAYCGLARRHFGAIPAVTKEELYSENIRLRRELEGIRANHDAGRFEELASIADSGLDSDAPMDLEEEDPAIVLDDMNEDDAENEHELGIEAEVADPNIASPIKRTGSAIFSVAAYPTPSSAPRNQVDTRRSSVILDNMNDNDGDDEIEIEQGLESQQVINASPASSCQIAGVALPTPTTYSIQSSAPRNQLFIRRPSMISKDLHEGERDGDGADGQNVDSVVQLPHPQMKVTQANTTNIFRAVPVDLTSPVRRTGSTGLDAAAYPTPSSAPRNQLAIRRSSVATLPRDDDRSHPSSPTPPSRSLSFVAAGIPSQPDCSEHHDANHSEETVGTGTETTAGSSTGATLYYECILGKVDEMARRTQALRKLVRQGVSFCNV</sequence>
<dbReference type="AlphaFoldDB" id="F8Q3Q4"/>
<evidence type="ECO:0000313" key="3">
    <source>
        <dbReference type="Proteomes" id="UP000008063"/>
    </source>
</evidence>
<keyword evidence="3" id="KW-1185">Reference proteome</keyword>